<organism evidence="1 2">
    <name type="scientific">Acidisarcina polymorpha</name>
    <dbReference type="NCBI Taxonomy" id="2211140"/>
    <lineage>
        <taxon>Bacteria</taxon>
        <taxon>Pseudomonadati</taxon>
        <taxon>Acidobacteriota</taxon>
        <taxon>Terriglobia</taxon>
        <taxon>Terriglobales</taxon>
        <taxon>Acidobacteriaceae</taxon>
        <taxon>Acidisarcina</taxon>
    </lineage>
</organism>
<protein>
    <submittedName>
        <fullName evidence="1">Uncharacterized protein</fullName>
    </submittedName>
</protein>
<dbReference type="Proteomes" id="UP000253606">
    <property type="component" value="Chromosome"/>
</dbReference>
<gene>
    <name evidence="1" type="ORF">ACPOL_5613</name>
</gene>
<dbReference type="AlphaFoldDB" id="A0A2Z5G6Z8"/>
<dbReference type="EMBL" id="CP030840">
    <property type="protein sequence ID" value="AXC14861.1"/>
    <property type="molecule type" value="Genomic_DNA"/>
</dbReference>
<proteinExistence type="predicted"/>
<reference evidence="1 2" key="1">
    <citation type="journal article" date="2018" name="Front. Microbiol.">
        <title>Hydrolytic Capabilities as a Key to Environmental Success: Chitinolytic and Cellulolytic Acidobacteria From Acidic Sub-arctic Soils and Boreal Peatlands.</title>
        <authorList>
            <person name="Belova S.E."/>
            <person name="Ravin N.V."/>
            <person name="Pankratov T.A."/>
            <person name="Rakitin A.L."/>
            <person name="Ivanova A.A."/>
            <person name="Beletsky A.V."/>
            <person name="Mardanov A.V."/>
            <person name="Sinninghe Damste J.S."/>
            <person name="Dedysh S.N."/>
        </authorList>
    </citation>
    <scope>NUCLEOTIDE SEQUENCE [LARGE SCALE GENOMIC DNA]</scope>
    <source>
        <strain evidence="1 2">SBC82</strain>
    </source>
</reference>
<sequence length="44" mass="4470">MGWLTGCSAAIGTGILPGAGTTLDSTGLARNWQSRSGSKCKDDQ</sequence>
<evidence type="ECO:0000313" key="2">
    <source>
        <dbReference type="Proteomes" id="UP000253606"/>
    </source>
</evidence>
<dbReference type="KEGG" id="abas:ACPOL_5613"/>
<name>A0A2Z5G6Z8_9BACT</name>
<accession>A0A2Z5G6Z8</accession>
<keyword evidence="2" id="KW-1185">Reference proteome</keyword>
<evidence type="ECO:0000313" key="1">
    <source>
        <dbReference type="EMBL" id="AXC14861.1"/>
    </source>
</evidence>